<keyword evidence="1" id="KW-1015">Disulfide bond</keyword>
<dbReference type="InterPro" id="IPR000742">
    <property type="entry name" value="EGF"/>
</dbReference>
<comment type="caution">
    <text evidence="1">Lacks conserved residue(s) required for the propagation of feature annotation.</text>
</comment>
<dbReference type="EMBL" id="CAJNOQ010016484">
    <property type="protein sequence ID" value="CAF1381833.1"/>
    <property type="molecule type" value="Genomic_DNA"/>
</dbReference>
<accession>A0A815JG34</accession>
<dbReference type="SUPFAM" id="SSF57196">
    <property type="entry name" value="EGF/Laminin"/>
    <property type="match status" value="1"/>
</dbReference>
<dbReference type="Proteomes" id="UP000681722">
    <property type="component" value="Unassembled WGS sequence"/>
</dbReference>
<dbReference type="Gene3D" id="2.10.25.10">
    <property type="entry name" value="Laminin"/>
    <property type="match status" value="1"/>
</dbReference>
<evidence type="ECO:0000313" key="3">
    <source>
        <dbReference type="EMBL" id="CAF1381833.1"/>
    </source>
</evidence>
<dbReference type="AlphaFoldDB" id="A0A815JG34"/>
<protein>
    <recommendedName>
        <fullName evidence="2">EGF-like domain-containing protein</fullName>
    </recommendedName>
</protein>
<keyword evidence="1" id="KW-0245">EGF-like domain</keyword>
<dbReference type="PROSITE" id="PS50026">
    <property type="entry name" value="EGF_3"/>
    <property type="match status" value="1"/>
</dbReference>
<organism evidence="3 5">
    <name type="scientific">Didymodactylos carnosus</name>
    <dbReference type="NCBI Taxonomy" id="1234261"/>
    <lineage>
        <taxon>Eukaryota</taxon>
        <taxon>Metazoa</taxon>
        <taxon>Spiralia</taxon>
        <taxon>Gnathifera</taxon>
        <taxon>Rotifera</taxon>
        <taxon>Eurotatoria</taxon>
        <taxon>Bdelloidea</taxon>
        <taxon>Philodinida</taxon>
        <taxon>Philodinidae</taxon>
        <taxon>Didymodactylos</taxon>
    </lineage>
</organism>
<comment type="caution">
    <text evidence="3">The sequence shown here is derived from an EMBL/GenBank/DDBJ whole genome shotgun (WGS) entry which is preliminary data.</text>
</comment>
<proteinExistence type="predicted"/>
<gene>
    <name evidence="3" type="ORF">GPM918_LOCUS32368</name>
    <name evidence="4" type="ORF">SRO942_LOCUS33036</name>
</gene>
<name>A0A815JG34_9BILA</name>
<feature type="disulfide bond" evidence="1">
    <location>
        <begin position="47"/>
        <end position="56"/>
    </location>
</feature>
<dbReference type="Proteomes" id="UP000663829">
    <property type="component" value="Unassembled WGS sequence"/>
</dbReference>
<sequence length="133" mass="15431">MIKCICPLGKLGKNCFASFNSCKEISCLHADKCITLDLKGYKYVCICSNEYYGNLCQYRVARALINIKNLFHNNLIHSVPVVVIYFVNVYNNMGVTLLIQDILVYRNVPFNQILLNFYEKYLFITIYICSNIF</sequence>
<dbReference type="EMBL" id="CAJOBC010081885">
    <property type="protein sequence ID" value="CAF4277163.1"/>
    <property type="molecule type" value="Genomic_DNA"/>
</dbReference>
<keyword evidence="5" id="KW-1185">Reference proteome</keyword>
<evidence type="ECO:0000259" key="2">
    <source>
        <dbReference type="PROSITE" id="PS50026"/>
    </source>
</evidence>
<reference evidence="3" key="1">
    <citation type="submission" date="2021-02" db="EMBL/GenBank/DDBJ databases">
        <authorList>
            <person name="Nowell W R."/>
        </authorList>
    </citation>
    <scope>NUCLEOTIDE SEQUENCE</scope>
</reference>
<dbReference type="PROSITE" id="PS00022">
    <property type="entry name" value="EGF_1"/>
    <property type="match status" value="2"/>
</dbReference>
<feature type="domain" description="EGF-like" evidence="2">
    <location>
        <begin position="18"/>
        <end position="57"/>
    </location>
</feature>
<evidence type="ECO:0000313" key="5">
    <source>
        <dbReference type="Proteomes" id="UP000663829"/>
    </source>
</evidence>
<evidence type="ECO:0000313" key="4">
    <source>
        <dbReference type="EMBL" id="CAF4277163.1"/>
    </source>
</evidence>
<evidence type="ECO:0000256" key="1">
    <source>
        <dbReference type="PROSITE-ProRule" id="PRU00076"/>
    </source>
</evidence>